<evidence type="ECO:0000313" key="3">
    <source>
        <dbReference type="EMBL" id="GAF93629.1"/>
    </source>
</evidence>
<dbReference type="Gene3D" id="3.30.70.1620">
    <property type="match status" value="1"/>
</dbReference>
<feature type="non-terminal residue" evidence="3">
    <location>
        <position position="283"/>
    </location>
</feature>
<sequence>ALIQVSSIEKNAQEERAKLKELEEVRRKKESERVAAESELSLLHSQLKTIRNLIETYEGYRSGVQTIMNSHELRTIKEGRVLGVVADFIQAEPEFEVAVEAALAEKIQYVIVGRQEDGKEAIEYLRLKDMGRSYFLPLEEFKKEKFLDDVEVKLNGFKLLRDHITVSERFRPLIESFLGNAALVDNLSQAISAWKKDGGIQTLVTPEGDLVDERGVIIGGRLGKDSLGLLRRRRRENELKDAIRDKEKLISIAQPDLGELDAQLDDIHSLIAQLERDKGVYVQ</sequence>
<proteinExistence type="predicted"/>
<organism evidence="3">
    <name type="scientific">marine sediment metagenome</name>
    <dbReference type="NCBI Taxonomy" id="412755"/>
    <lineage>
        <taxon>unclassified sequences</taxon>
        <taxon>metagenomes</taxon>
        <taxon>ecological metagenomes</taxon>
    </lineage>
</organism>
<dbReference type="Pfam" id="PF06470">
    <property type="entry name" value="SMC_hinge"/>
    <property type="match status" value="1"/>
</dbReference>
<dbReference type="AlphaFoldDB" id="X0TK51"/>
<comment type="caution">
    <text evidence="3">The sequence shown here is derived from an EMBL/GenBank/DDBJ whole genome shotgun (WGS) entry which is preliminary data.</text>
</comment>
<evidence type="ECO:0000256" key="1">
    <source>
        <dbReference type="SAM" id="Coils"/>
    </source>
</evidence>
<dbReference type="GO" id="GO:0005694">
    <property type="term" value="C:chromosome"/>
    <property type="evidence" value="ECO:0007669"/>
    <property type="project" value="InterPro"/>
</dbReference>
<keyword evidence="1" id="KW-0175">Coiled coil</keyword>
<evidence type="ECO:0000259" key="2">
    <source>
        <dbReference type="SMART" id="SM00968"/>
    </source>
</evidence>
<reference evidence="3" key="1">
    <citation type="journal article" date="2014" name="Front. Microbiol.">
        <title>High frequency of phylogenetically diverse reductive dehalogenase-homologous genes in deep subseafloor sedimentary metagenomes.</title>
        <authorList>
            <person name="Kawai M."/>
            <person name="Futagami T."/>
            <person name="Toyoda A."/>
            <person name="Takaki Y."/>
            <person name="Nishi S."/>
            <person name="Hori S."/>
            <person name="Arai W."/>
            <person name="Tsubouchi T."/>
            <person name="Morono Y."/>
            <person name="Uchiyama I."/>
            <person name="Ito T."/>
            <person name="Fujiyama A."/>
            <person name="Inagaki F."/>
            <person name="Takami H."/>
        </authorList>
    </citation>
    <scope>NUCLEOTIDE SEQUENCE</scope>
    <source>
        <strain evidence="3">Expedition CK06-06</strain>
    </source>
</reference>
<feature type="domain" description="SMC hinge" evidence="2">
    <location>
        <begin position="79"/>
        <end position="194"/>
    </location>
</feature>
<name>X0TK51_9ZZZZ</name>
<dbReference type="InterPro" id="IPR010935">
    <property type="entry name" value="SMC_hinge"/>
</dbReference>
<accession>X0TK51</accession>
<feature type="non-terminal residue" evidence="3">
    <location>
        <position position="1"/>
    </location>
</feature>
<dbReference type="EMBL" id="BARS01015722">
    <property type="protein sequence ID" value="GAF93629.1"/>
    <property type="molecule type" value="Genomic_DNA"/>
</dbReference>
<protein>
    <recommendedName>
        <fullName evidence="2">SMC hinge domain-containing protein</fullName>
    </recommendedName>
</protein>
<dbReference type="InterPro" id="IPR036277">
    <property type="entry name" value="SMC_hinge_sf"/>
</dbReference>
<dbReference type="SUPFAM" id="SSF75553">
    <property type="entry name" value="Smc hinge domain"/>
    <property type="match status" value="1"/>
</dbReference>
<dbReference type="PANTHER" id="PTHR43977">
    <property type="entry name" value="STRUCTURAL MAINTENANCE OF CHROMOSOMES PROTEIN 3"/>
    <property type="match status" value="1"/>
</dbReference>
<dbReference type="GO" id="GO:0005524">
    <property type="term" value="F:ATP binding"/>
    <property type="evidence" value="ECO:0007669"/>
    <property type="project" value="InterPro"/>
</dbReference>
<feature type="coiled-coil region" evidence="1">
    <location>
        <begin position="5"/>
        <end position="39"/>
    </location>
</feature>
<dbReference type="SMART" id="SM00968">
    <property type="entry name" value="SMC_hinge"/>
    <property type="match status" value="1"/>
</dbReference>
<dbReference type="GO" id="GO:0051276">
    <property type="term" value="P:chromosome organization"/>
    <property type="evidence" value="ECO:0007669"/>
    <property type="project" value="InterPro"/>
</dbReference>
<dbReference type="Gene3D" id="1.20.1060.20">
    <property type="match status" value="1"/>
</dbReference>
<gene>
    <name evidence="3" type="ORF">S01H1_25968</name>
</gene>